<evidence type="ECO:0000313" key="4">
    <source>
        <dbReference type="EMBL" id="RKU42988.1"/>
    </source>
</evidence>
<feature type="chain" id="PRO_5019060675" description="Acid proteinase" evidence="3">
    <location>
        <begin position="17"/>
        <end position="276"/>
    </location>
</feature>
<dbReference type="PANTHER" id="PTHR37536">
    <property type="entry name" value="PUTATIVE (AFU_ORTHOLOGUE AFUA_3G02970)-RELATED"/>
    <property type="match status" value="1"/>
</dbReference>
<accession>A0A420Y542</accession>
<proteinExistence type="predicted"/>
<comment type="caution">
    <text evidence="4">The sequence shown here is derived from an EMBL/GenBank/DDBJ whole genome shotgun (WGS) entry which is preliminary data.</text>
</comment>
<dbReference type="InterPro" id="IPR000250">
    <property type="entry name" value="Peptidase_G1"/>
</dbReference>
<organism evidence="4 5">
    <name type="scientific">Coniochaeta pulveracea</name>
    <dbReference type="NCBI Taxonomy" id="177199"/>
    <lineage>
        <taxon>Eukaryota</taxon>
        <taxon>Fungi</taxon>
        <taxon>Dikarya</taxon>
        <taxon>Ascomycota</taxon>
        <taxon>Pezizomycotina</taxon>
        <taxon>Sordariomycetes</taxon>
        <taxon>Sordariomycetidae</taxon>
        <taxon>Coniochaetales</taxon>
        <taxon>Coniochaetaceae</taxon>
        <taxon>Coniochaeta</taxon>
    </lineage>
</organism>
<dbReference type="InterPro" id="IPR013320">
    <property type="entry name" value="ConA-like_dom_sf"/>
</dbReference>
<reference evidence="4 5" key="1">
    <citation type="submission" date="2018-08" db="EMBL/GenBank/DDBJ databases">
        <title>Draft genome of the lignicolous fungus Coniochaeta pulveracea.</title>
        <authorList>
            <person name="Borstlap C.J."/>
            <person name="De Witt R.N."/>
            <person name="Botha A."/>
            <person name="Volschenk H."/>
        </authorList>
    </citation>
    <scope>NUCLEOTIDE SEQUENCE [LARGE SCALE GENOMIC DNA]</scope>
    <source>
        <strain evidence="4 5">CAB683</strain>
    </source>
</reference>
<dbReference type="Proteomes" id="UP000275385">
    <property type="component" value="Unassembled WGS sequence"/>
</dbReference>
<sequence>MKFTAAILTLAGIAAALPAPEIDLGDGVKLVRRAPRSAASRAARKSNPRLPSSAFTVEGVPTNDTQVSYSSNWAGAVLIGSGYKSVTGTITVPTPKLPSGASSSQTYSASAWVGIDGDTCSTAILQSGVDFNIRGSTVSFDAWYEWYPDYAYNFNGFSISAGQQIKMTVTATSTSAGSVTLTNLSTGKTVTHSFSGESNRLCETNAEWIVEDFEQGNALVPLANFGTVTFTGASVTTNSGSTLGVSGAEIMDIKQGNTVYTDCSTSGSSTVTCKYV</sequence>
<feature type="active site" description="Proton acceptor" evidence="1">
    <location>
        <position position="211"/>
    </location>
</feature>
<dbReference type="Pfam" id="PF01828">
    <property type="entry name" value="Peptidase_A4"/>
    <property type="match status" value="1"/>
</dbReference>
<evidence type="ECO:0000256" key="1">
    <source>
        <dbReference type="PIRSR" id="PIRSR600250-50"/>
    </source>
</evidence>
<dbReference type="OrthoDB" id="2862635at2759"/>
<dbReference type="PRINTS" id="PR00977">
    <property type="entry name" value="SCYTLDPTASE"/>
</dbReference>
<dbReference type="STRING" id="177199.A0A420Y542"/>
<evidence type="ECO:0000313" key="5">
    <source>
        <dbReference type="Proteomes" id="UP000275385"/>
    </source>
</evidence>
<dbReference type="CDD" id="cd13426">
    <property type="entry name" value="Peptidase_G1"/>
    <property type="match status" value="1"/>
</dbReference>
<dbReference type="GO" id="GO:0006508">
    <property type="term" value="P:proteolysis"/>
    <property type="evidence" value="ECO:0007669"/>
    <property type="project" value="InterPro"/>
</dbReference>
<feature type="region of interest" description="Disordered" evidence="2">
    <location>
        <begin position="38"/>
        <end position="57"/>
    </location>
</feature>
<evidence type="ECO:0008006" key="6">
    <source>
        <dbReference type="Google" id="ProtNLM"/>
    </source>
</evidence>
<dbReference type="AlphaFoldDB" id="A0A420Y542"/>
<gene>
    <name evidence="4" type="ORF">DL546_001569</name>
</gene>
<feature type="signal peptide" evidence="3">
    <location>
        <begin position="1"/>
        <end position="16"/>
    </location>
</feature>
<evidence type="ECO:0000256" key="2">
    <source>
        <dbReference type="SAM" id="MobiDB-lite"/>
    </source>
</evidence>
<keyword evidence="5" id="KW-1185">Reference proteome</keyword>
<dbReference type="Gene3D" id="2.60.120.700">
    <property type="entry name" value="Peptidase G1"/>
    <property type="match status" value="1"/>
</dbReference>
<dbReference type="PANTHER" id="PTHR37536:SF1">
    <property type="entry name" value="ASPERGILLOPEPSIN, PUTAITVE (AFU_ORTHOLOGUE AFUA_7G01200)"/>
    <property type="match status" value="1"/>
</dbReference>
<dbReference type="EMBL" id="QVQW01000048">
    <property type="protein sequence ID" value="RKU42988.1"/>
    <property type="molecule type" value="Genomic_DNA"/>
</dbReference>
<protein>
    <recommendedName>
        <fullName evidence="6">Acid proteinase</fullName>
    </recommendedName>
</protein>
<keyword evidence="3" id="KW-0732">Signal</keyword>
<dbReference type="SUPFAM" id="SSF49899">
    <property type="entry name" value="Concanavalin A-like lectins/glucanases"/>
    <property type="match status" value="1"/>
</dbReference>
<dbReference type="GO" id="GO:0070007">
    <property type="term" value="F:glutamic-type endopeptidase activity"/>
    <property type="evidence" value="ECO:0007669"/>
    <property type="project" value="InterPro"/>
</dbReference>
<evidence type="ECO:0000256" key="3">
    <source>
        <dbReference type="SAM" id="SignalP"/>
    </source>
</evidence>
<name>A0A420Y542_9PEZI</name>
<dbReference type="InterPro" id="IPR038656">
    <property type="entry name" value="Peptidase_G1_sf"/>
</dbReference>